<reference evidence="1" key="1">
    <citation type="submission" date="2018-05" db="EMBL/GenBank/DDBJ databases">
        <authorList>
            <person name="Lanie J.A."/>
            <person name="Ng W.-L."/>
            <person name="Kazmierczak K.M."/>
            <person name="Andrzejewski T.M."/>
            <person name="Davidsen T.M."/>
            <person name="Wayne K.J."/>
            <person name="Tettelin H."/>
            <person name="Glass J.I."/>
            <person name="Rusch D."/>
            <person name="Podicherti R."/>
            <person name="Tsui H.-C.T."/>
            <person name="Winkler M.E."/>
        </authorList>
    </citation>
    <scope>NUCLEOTIDE SEQUENCE</scope>
</reference>
<evidence type="ECO:0000313" key="1">
    <source>
        <dbReference type="EMBL" id="SVC68796.1"/>
    </source>
</evidence>
<sequence>MEIKDASIRAAGRKIDDNFLFLTKF</sequence>
<name>A0A382P663_9ZZZZ</name>
<dbReference type="EMBL" id="UINC01105108">
    <property type="protein sequence ID" value="SVC68796.1"/>
    <property type="molecule type" value="Genomic_DNA"/>
</dbReference>
<proteinExistence type="predicted"/>
<protein>
    <submittedName>
        <fullName evidence="1">Uncharacterized protein</fullName>
    </submittedName>
</protein>
<gene>
    <name evidence="1" type="ORF">METZ01_LOCUS321650</name>
</gene>
<dbReference type="AlphaFoldDB" id="A0A382P663"/>
<organism evidence="1">
    <name type="scientific">marine metagenome</name>
    <dbReference type="NCBI Taxonomy" id="408172"/>
    <lineage>
        <taxon>unclassified sequences</taxon>
        <taxon>metagenomes</taxon>
        <taxon>ecological metagenomes</taxon>
    </lineage>
</organism>
<accession>A0A382P663</accession>